<dbReference type="InterPro" id="IPR004274">
    <property type="entry name" value="FCP1_dom"/>
</dbReference>
<evidence type="ECO:0000256" key="8">
    <source>
        <dbReference type="SAM" id="MobiDB-lite"/>
    </source>
</evidence>
<dbReference type="SUPFAM" id="SSF56784">
    <property type="entry name" value="HAD-like"/>
    <property type="match status" value="1"/>
</dbReference>
<dbReference type="Gene3D" id="3.40.50.10190">
    <property type="entry name" value="BRCT domain"/>
    <property type="match status" value="1"/>
</dbReference>
<dbReference type="Pfam" id="PF03031">
    <property type="entry name" value="NIF"/>
    <property type="match status" value="1"/>
</dbReference>
<dbReference type="FunFam" id="3.40.50.1000:FF:000040">
    <property type="entry name" value="RNA polymerase II subunit A C-terminal domain phosphatase"/>
    <property type="match status" value="1"/>
</dbReference>
<dbReference type="PANTHER" id="PTHR23081:SF36">
    <property type="entry name" value="RNA POLYMERASE II SUBUNIT A C-TERMINAL DOMAIN PHOSPHATASE"/>
    <property type="match status" value="1"/>
</dbReference>
<name>A0AAE1UR31_9SOLA</name>
<protein>
    <recommendedName>
        <fullName evidence="7">RNA polymerase II C-terminal domain phosphatase-like</fullName>
        <ecNumber evidence="7">3.1.3.16</ecNumber>
    </recommendedName>
</protein>
<reference evidence="11" key="1">
    <citation type="submission" date="2023-12" db="EMBL/GenBank/DDBJ databases">
        <title>Genome assembly of Anisodus tanguticus.</title>
        <authorList>
            <person name="Wang Y.-J."/>
        </authorList>
    </citation>
    <scope>NUCLEOTIDE SEQUENCE</scope>
    <source>
        <strain evidence="11">KB-2021</strain>
        <tissue evidence="11">Leaf</tissue>
    </source>
</reference>
<feature type="compositionally biased region" description="Low complexity" evidence="8">
    <location>
        <begin position="651"/>
        <end position="669"/>
    </location>
</feature>
<comment type="catalytic activity">
    <reaction evidence="6 7">
        <text>O-phospho-L-threonyl-[protein] + H2O = L-threonyl-[protein] + phosphate</text>
        <dbReference type="Rhea" id="RHEA:47004"/>
        <dbReference type="Rhea" id="RHEA-COMP:11060"/>
        <dbReference type="Rhea" id="RHEA-COMP:11605"/>
        <dbReference type="ChEBI" id="CHEBI:15377"/>
        <dbReference type="ChEBI" id="CHEBI:30013"/>
        <dbReference type="ChEBI" id="CHEBI:43474"/>
        <dbReference type="ChEBI" id="CHEBI:61977"/>
        <dbReference type="EC" id="3.1.3.16"/>
    </reaction>
</comment>
<dbReference type="EMBL" id="JAVYJV010000087">
    <property type="protein sequence ID" value="KAK4336821.1"/>
    <property type="molecule type" value="Genomic_DNA"/>
</dbReference>
<dbReference type="AlphaFoldDB" id="A0AAE1UR31"/>
<evidence type="ECO:0000259" key="9">
    <source>
        <dbReference type="PROSITE" id="PS50172"/>
    </source>
</evidence>
<keyword evidence="2 7" id="KW-0378">Hydrolase</keyword>
<dbReference type="GO" id="GO:0005634">
    <property type="term" value="C:nucleus"/>
    <property type="evidence" value="ECO:0007669"/>
    <property type="project" value="UniProtKB-SubCell"/>
</dbReference>
<evidence type="ECO:0000313" key="11">
    <source>
        <dbReference type="EMBL" id="KAK4336821.1"/>
    </source>
</evidence>
<dbReference type="Proteomes" id="UP001291623">
    <property type="component" value="Unassembled WGS sequence"/>
</dbReference>
<dbReference type="FunFam" id="3.40.50.10190:FF:000007">
    <property type="entry name" value="RNA polymerase II subunit A C-terminal domain phosphatase"/>
    <property type="match status" value="1"/>
</dbReference>
<feature type="region of interest" description="Disordered" evidence="8">
    <location>
        <begin position="257"/>
        <end position="289"/>
    </location>
</feature>
<feature type="domain" description="BRCT" evidence="9">
    <location>
        <begin position="395"/>
        <end position="494"/>
    </location>
</feature>
<feature type="region of interest" description="Disordered" evidence="8">
    <location>
        <begin position="568"/>
        <end position="588"/>
    </location>
</feature>
<dbReference type="InterPro" id="IPR039189">
    <property type="entry name" value="Fcp1"/>
</dbReference>
<dbReference type="Gene3D" id="1.10.287.10">
    <property type="entry name" value="S15/NS1, RNA-binding"/>
    <property type="match status" value="1"/>
</dbReference>
<evidence type="ECO:0000256" key="7">
    <source>
        <dbReference type="RuleBase" id="RU366066"/>
    </source>
</evidence>
<sequence length="683" mass="78472">MKDSFFCSDKLIQETLKILVQREPKFQCNTIDINDTLANIEKLTSINHHEEFKNNASVSMIHSVPELKVSYAQAQELGKADEEKLLESRKLVLLVDLDQTLIHTTNQPSEQINCKDVVSFRLYGSNSQLYYTKLRPYTNKFLEEISKLYELHICTFGARMYAHKIAEILDPEKKLFSHRILSRDECFDPQLKTANLKALFPCGDSMVCIIDDREDVWNYQPNLVSVKPYTFFKNTGDINSPNKQKDDMLENAAKVMSEINVSKKPPDSSEENISDKTKDESEVSKTDDVEVEKVKEAQGANTKSDLHKDEKKISDEPVVDKEKIVDKVDSKNEDLKSSEVIPNEIEDDDDYLLYLLEILKKIHTKFFKEYDEIKKYSVEGEHIQIPHLKKLIPVIRREVLKGVNIVFTGLVPTRVVPEQSKIWILAKQLGANVSRDIIKDGSPLEKTTHVVASNLNTIKVQAASKLKNIHIVNPLWLYNCAKRWEKVKENLYFLTKDDDYKDPKKSKEKLTADEQLFLYCDLIRFPSFFNELKSQNILNFDRNHQYLINNSSKTKAIESNDLKATTSKKIKDDESFPKNESLQPHSMVELSPLSAFSASELKMMDQEVDDACSDEEESAESAEEIDDDEENLIFDYCDEPKKKKLKKDIESLTSSSEESNLSFEDSNSNMEEMGAALEKDFLS</sequence>
<dbReference type="InterPro" id="IPR011947">
    <property type="entry name" value="FCP1_euk"/>
</dbReference>
<keyword evidence="3" id="KW-0904">Protein phosphatase</keyword>
<dbReference type="SUPFAM" id="SSF52113">
    <property type="entry name" value="BRCT domain"/>
    <property type="match status" value="1"/>
</dbReference>
<comment type="catalytic activity">
    <reaction evidence="5 7">
        <text>O-phospho-L-seryl-[protein] + H2O = L-seryl-[protein] + phosphate</text>
        <dbReference type="Rhea" id="RHEA:20629"/>
        <dbReference type="Rhea" id="RHEA-COMP:9863"/>
        <dbReference type="Rhea" id="RHEA-COMP:11604"/>
        <dbReference type="ChEBI" id="CHEBI:15377"/>
        <dbReference type="ChEBI" id="CHEBI:29999"/>
        <dbReference type="ChEBI" id="CHEBI:43474"/>
        <dbReference type="ChEBI" id="CHEBI:83421"/>
        <dbReference type="EC" id="3.1.3.16"/>
    </reaction>
</comment>
<evidence type="ECO:0000256" key="3">
    <source>
        <dbReference type="ARBA" id="ARBA00022912"/>
    </source>
</evidence>
<keyword evidence="4 7" id="KW-0539">Nucleus</keyword>
<dbReference type="PANTHER" id="PTHR23081">
    <property type="entry name" value="RNA POLYMERASE II CTD PHOSPHATASE"/>
    <property type="match status" value="1"/>
</dbReference>
<dbReference type="GO" id="GO:0008420">
    <property type="term" value="F:RNA polymerase II CTD heptapeptide repeat phosphatase activity"/>
    <property type="evidence" value="ECO:0007669"/>
    <property type="project" value="UniProtKB-UniRule"/>
</dbReference>
<evidence type="ECO:0000256" key="5">
    <source>
        <dbReference type="ARBA" id="ARBA00047761"/>
    </source>
</evidence>
<dbReference type="CDD" id="cd07521">
    <property type="entry name" value="HAD_FCP1-like"/>
    <property type="match status" value="1"/>
</dbReference>
<evidence type="ECO:0000256" key="1">
    <source>
        <dbReference type="ARBA" id="ARBA00004123"/>
    </source>
</evidence>
<dbReference type="InterPro" id="IPR036420">
    <property type="entry name" value="BRCT_dom_sf"/>
</dbReference>
<comment type="function">
    <text evidence="7">This promotes the activity of RNA polymerase II.</text>
</comment>
<proteinExistence type="predicted"/>
<dbReference type="NCBIfam" id="TIGR02250">
    <property type="entry name" value="FCP1_euk"/>
    <property type="match status" value="1"/>
</dbReference>
<evidence type="ECO:0000256" key="4">
    <source>
        <dbReference type="ARBA" id="ARBA00023242"/>
    </source>
</evidence>
<keyword evidence="12" id="KW-1185">Reference proteome</keyword>
<feature type="region of interest" description="Disordered" evidence="8">
    <location>
        <begin position="606"/>
        <end position="631"/>
    </location>
</feature>
<evidence type="ECO:0000313" key="12">
    <source>
        <dbReference type="Proteomes" id="UP001291623"/>
    </source>
</evidence>
<dbReference type="EC" id="3.1.3.16" evidence="7"/>
<dbReference type="Pfam" id="PF00533">
    <property type="entry name" value="BRCT"/>
    <property type="match status" value="1"/>
</dbReference>
<dbReference type="InterPro" id="IPR036412">
    <property type="entry name" value="HAD-like_sf"/>
</dbReference>
<dbReference type="Gene3D" id="3.40.50.1000">
    <property type="entry name" value="HAD superfamily/HAD-like"/>
    <property type="match status" value="1"/>
</dbReference>
<organism evidence="11 12">
    <name type="scientific">Anisodus tanguticus</name>
    <dbReference type="NCBI Taxonomy" id="243964"/>
    <lineage>
        <taxon>Eukaryota</taxon>
        <taxon>Viridiplantae</taxon>
        <taxon>Streptophyta</taxon>
        <taxon>Embryophyta</taxon>
        <taxon>Tracheophyta</taxon>
        <taxon>Spermatophyta</taxon>
        <taxon>Magnoliopsida</taxon>
        <taxon>eudicotyledons</taxon>
        <taxon>Gunneridae</taxon>
        <taxon>Pentapetalae</taxon>
        <taxon>asterids</taxon>
        <taxon>lamiids</taxon>
        <taxon>Solanales</taxon>
        <taxon>Solanaceae</taxon>
        <taxon>Solanoideae</taxon>
        <taxon>Hyoscyameae</taxon>
        <taxon>Anisodus</taxon>
    </lineage>
</organism>
<evidence type="ECO:0000259" key="10">
    <source>
        <dbReference type="PROSITE" id="PS50969"/>
    </source>
</evidence>
<comment type="subcellular location">
    <subcellularLocation>
        <location evidence="1 7">Nucleus</location>
    </subcellularLocation>
</comment>
<dbReference type="SMART" id="SM00577">
    <property type="entry name" value="CPDc"/>
    <property type="match status" value="1"/>
</dbReference>
<comment type="caution">
    <text evidence="11">The sequence shown here is derived from an EMBL/GenBank/DDBJ whole genome shotgun (WGS) entry which is preliminary data.</text>
</comment>
<dbReference type="SMART" id="SM00292">
    <property type="entry name" value="BRCT"/>
    <property type="match status" value="1"/>
</dbReference>
<dbReference type="PROSITE" id="PS50969">
    <property type="entry name" value="FCP1"/>
    <property type="match status" value="1"/>
</dbReference>
<dbReference type="InterPro" id="IPR001357">
    <property type="entry name" value="BRCT_dom"/>
</dbReference>
<evidence type="ECO:0000256" key="6">
    <source>
        <dbReference type="ARBA" id="ARBA00048336"/>
    </source>
</evidence>
<dbReference type="PROSITE" id="PS50172">
    <property type="entry name" value="BRCT"/>
    <property type="match status" value="1"/>
</dbReference>
<dbReference type="CDD" id="cd17729">
    <property type="entry name" value="BRCT_CTDP1"/>
    <property type="match status" value="1"/>
</dbReference>
<feature type="compositionally biased region" description="Basic and acidic residues" evidence="8">
    <location>
        <begin position="273"/>
        <end position="289"/>
    </location>
</feature>
<dbReference type="InterPro" id="IPR023214">
    <property type="entry name" value="HAD_sf"/>
</dbReference>
<feature type="region of interest" description="Disordered" evidence="8">
    <location>
        <begin position="644"/>
        <end position="683"/>
    </location>
</feature>
<feature type="domain" description="FCP1 homology" evidence="10">
    <location>
        <begin position="86"/>
        <end position="252"/>
    </location>
</feature>
<evidence type="ECO:0000256" key="2">
    <source>
        <dbReference type="ARBA" id="ARBA00022801"/>
    </source>
</evidence>
<gene>
    <name evidence="11" type="ORF">RND71_043942</name>
</gene>
<accession>A0AAE1UR31</accession>